<dbReference type="Proteomes" id="UP000280598">
    <property type="component" value="Unassembled WGS sequence"/>
</dbReference>
<sequence length="593" mass="66476">MVFGNLMITLASDGLAKGAKAPKSGKKAEKKKRDAAVPPVSRQTTPVTAEVQGSQDAGTDKAHGSAGLFVSPPDEVQPRARKRALIRLRPKKSASFNFSLLQNQRSDVTVPRQASLTNDGPDEEDESSTLEDTGEVQNLPMLDPATTPRQYYREPLTGIKREVWRPGTCAASLCSHRERVLTKNTGDGDGAADTDYYDKPGQRPLHQRWRFYQLKTGKGPISFKNNMPPKYVILDDRAAHEVLASDIPRASIVRFWSHDFGGPGRIRARRPHRGRSAISNPNATGDEKYFSTEVGMRGEKYYFTGEKNYTPIAYHTPPANEAIEPQSSKRKAESPPTDEPKDPRKHGHNQYTPKDQLVKYGAPSQAKGKKRYRERINTFLRRSPSPEWAKDRAKLYGGIGAQTRAFTGSHEAKAHTPAAQKYDKHPETSTSDAHSLFIEDDEEMRESEDDMTSAAEASDTMTWERQPVEPGNNPTPGAAFHTRNPSIDAAVSENDIPTTQQDHERRHGKKRQPKSFLERMAAEEEDEEDEEVEHPSHRRHVQTTSLDTGTYASQLEVQLMEANAKVKTLTEDLDQAYDRIDELENEVMRLREV</sequence>
<feature type="region of interest" description="Disordered" evidence="2">
    <location>
        <begin position="14"/>
        <end position="78"/>
    </location>
</feature>
<feature type="compositionally biased region" description="Acidic residues" evidence="2">
    <location>
        <begin position="440"/>
        <end position="451"/>
    </location>
</feature>
<evidence type="ECO:0000256" key="2">
    <source>
        <dbReference type="SAM" id="MobiDB-lite"/>
    </source>
</evidence>
<proteinExistence type="predicted"/>
<feature type="region of interest" description="Disordered" evidence="2">
    <location>
        <begin position="313"/>
        <end position="372"/>
    </location>
</feature>
<evidence type="ECO:0000313" key="3">
    <source>
        <dbReference type="EMBL" id="RMZ17997.1"/>
    </source>
</evidence>
<feature type="compositionally biased region" description="Basic and acidic residues" evidence="2">
    <location>
        <begin position="330"/>
        <end position="342"/>
    </location>
</feature>
<feature type="region of interest" description="Disordered" evidence="2">
    <location>
        <begin position="496"/>
        <end position="546"/>
    </location>
</feature>
<accession>A0A3M7HXK6</accession>
<feature type="region of interest" description="Disordered" evidence="2">
    <location>
        <begin position="106"/>
        <end position="150"/>
    </location>
</feature>
<feature type="compositionally biased region" description="Acidic residues" evidence="2">
    <location>
        <begin position="523"/>
        <end position="532"/>
    </location>
</feature>
<reference evidence="3 4" key="1">
    <citation type="journal article" date="2018" name="BMC Genomics">
        <title>Genomic evidence for intraspecific hybridization in a clonal and extremely halotolerant yeast.</title>
        <authorList>
            <person name="Gostincar C."/>
            <person name="Stajich J.E."/>
            <person name="Zupancic J."/>
            <person name="Zalar P."/>
            <person name="Gunde-Cimerman N."/>
        </authorList>
    </citation>
    <scope>NUCLEOTIDE SEQUENCE [LARGE SCALE GENOMIC DNA]</scope>
    <source>
        <strain evidence="3 4">EXF-562</strain>
    </source>
</reference>
<organism evidence="3 4">
    <name type="scientific">Hortaea werneckii</name>
    <name type="common">Black yeast</name>
    <name type="synonym">Cladosporium werneckii</name>
    <dbReference type="NCBI Taxonomy" id="91943"/>
    <lineage>
        <taxon>Eukaryota</taxon>
        <taxon>Fungi</taxon>
        <taxon>Dikarya</taxon>
        <taxon>Ascomycota</taxon>
        <taxon>Pezizomycotina</taxon>
        <taxon>Dothideomycetes</taxon>
        <taxon>Dothideomycetidae</taxon>
        <taxon>Mycosphaerellales</taxon>
        <taxon>Teratosphaeriaceae</taxon>
        <taxon>Hortaea</taxon>
    </lineage>
</organism>
<feature type="coiled-coil region" evidence="1">
    <location>
        <begin position="552"/>
        <end position="593"/>
    </location>
</feature>
<evidence type="ECO:0000256" key="1">
    <source>
        <dbReference type="SAM" id="Coils"/>
    </source>
</evidence>
<feature type="region of interest" description="Disordered" evidence="2">
    <location>
        <begin position="440"/>
        <end position="483"/>
    </location>
</feature>
<dbReference type="EMBL" id="QWIS01000001">
    <property type="protein sequence ID" value="RMZ17997.1"/>
    <property type="molecule type" value="Genomic_DNA"/>
</dbReference>
<protein>
    <submittedName>
        <fullName evidence="3">Uncharacterized protein</fullName>
    </submittedName>
</protein>
<feature type="compositionally biased region" description="Basic residues" evidence="2">
    <location>
        <begin position="266"/>
        <end position="275"/>
    </location>
</feature>
<comment type="caution">
    <text evidence="3">The sequence shown here is derived from an EMBL/GenBank/DDBJ whole genome shotgun (WGS) entry which is preliminary data.</text>
</comment>
<feature type="compositionally biased region" description="Polar residues" evidence="2">
    <location>
        <begin position="106"/>
        <end position="118"/>
    </location>
</feature>
<dbReference type="VEuPathDB" id="FungiDB:BTJ68_02988"/>
<dbReference type="AlphaFoldDB" id="A0A3M7HXK6"/>
<evidence type="ECO:0000313" key="4">
    <source>
        <dbReference type="Proteomes" id="UP000280598"/>
    </source>
</evidence>
<feature type="compositionally biased region" description="Polar residues" evidence="2">
    <location>
        <begin position="41"/>
        <end position="57"/>
    </location>
</feature>
<feature type="compositionally biased region" description="Acidic residues" evidence="2">
    <location>
        <begin position="120"/>
        <end position="134"/>
    </location>
</feature>
<feature type="region of interest" description="Disordered" evidence="2">
    <location>
        <begin position="266"/>
        <end position="290"/>
    </location>
</feature>
<gene>
    <name evidence="3" type="ORF">D0860_00112</name>
</gene>
<keyword evidence="1" id="KW-0175">Coiled coil</keyword>
<name>A0A3M7HXK6_HORWE</name>